<proteinExistence type="predicted"/>
<comment type="caution">
    <text evidence="1">The sequence shown here is derived from an EMBL/GenBank/DDBJ whole genome shotgun (WGS) entry which is preliminary data.</text>
</comment>
<organism evidence="1">
    <name type="scientific">Sesamum latifolium</name>
    <dbReference type="NCBI Taxonomy" id="2727402"/>
    <lineage>
        <taxon>Eukaryota</taxon>
        <taxon>Viridiplantae</taxon>
        <taxon>Streptophyta</taxon>
        <taxon>Embryophyta</taxon>
        <taxon>Tracheophyta</taxon>
        <taxon>Spermatophyta</taxon>
        <taxon>Magnoliopsida</taxon>
        <taxon>eudicotyledons</taxon>
        <taxon>Gunneridae</taxon>
        <taxon>Pentapetalae</taxon>
        <taxon>asterids</taxon>
        <taxon>lamiids</taxon>
        <taxon>Lamiales</taxon>
        <taxon>Pedaliaceae</taxon>
        <taxon>Sesamum</taxon>
    </lineage>
</organism>
<accession>A0AAW2U2G4</accession>
<reference evidence="1" key="1">
    <citation type="submission" date="2020-06" db="EMBL/GenBank/DDBJ databases">
        <authorList>
            <person name="Li T."/>
            <person name="Hu X."/>
            <person name="Zhang T."/>
            <person name="Song X."/>
            <person name="Zhang H."/>
            <person name="Dai N."/>
            <person name="Sheng W."/>
            <person name="Hou X."/>
            <person name="Wei L."/>
        </authorList>
    </citation>
    <scope>NUCLEOTIDE SEQUENCE</scope>
    <source>
        <strain evidence="1">KEN1</strain>
        <tissue evidence="1">Leaf</tissue>
    </source>
</reference>
<dbReference type="EMBL" id="JACGWN010000013">
    <property type="protein sequence ID" value="KAL0411324.1"/>
    <property type="molecule type" value="Genomic_DNA"/>
</dbReference>
<evidence type="ECO:0000313" key="1">
    <source>
        <dbReference type="EMBL" id="KAL0411324.1"/>
    </source>
</evidence>
<dbReference type="AlphaFoldDB" id="A0AAW2U2G4"/>
<reference evidence="1" key="2">
    <citation type="journal article" date="2024" name="Plant">
        <title>Genomic evolution and insights into agronomic trait innovations of Sesamum species.</title>
        <authorList>
            <person name="Miao H."/>
            <person name="Wang L."/>
            <person name="Qu L."/>
            <person name="Liu H."/>
            <person name="Sun Y."/>
            <person name="Le M."/>
            <person name="Wang Q."/>
            <person name="Wei S."/>
            <person name="Zheng Y."/>
            <person name="Lin W."/>
            <person name="Duan Y."/>
            <person name="Cao H."/>
            <person name="Xiong S."/>
            <person name="Wang X."/>
            <person name="Wei L."/>
            <person name="Li C."/>
            <person name="Ma Q."/>
            <person name="Ju M."/>
            <person name="Zhao R."/>
            <person name="Li G."/>
            <person name="Mu C."/>
            <person name="Tian Q."/>
            <person name="Mei H."/>
            <person name="Zhang T."/>
            <person name="Gao T."/>
            <person name="Zhang H."/>
        </authorList>
    </citation>
    <scope>NUCLEOTIDE SEQUENCE</scope>
    <source>
        <strain evidence="1">KEN1</strain>
    </source>
</reference>
<protein>
    <submittedName>
        <fullName evidence="1">Uncharacterized protein</fullName>
    </submittedName>
</protein>
<gene>
    <name evidence="1" type="ORF">Slati_3722100</name>
</gene>
<sequence length="110" mass="12063">MRRDLQDPFQKEFLQVKLFLLRKSSISASSCQQASSRSAIRLARGLASSQPAIWLASELAISHPASSCLATLPARGMLSSRPMSWLHCPSNGQPSLSFKAIQLLKELIPN</sequence>
<name>A0AAW2U2G4_9LAMI</name>